<evidence type="ECO:0000313" key="3">
    <source>
        <dbReference type="EMBL" id="WPX96980.1"/>
    </source>
</evidence>
<keyword evidence="4" id="KW-1185">Reference proteome</keyword>
<feature type="transmembrane region" description="Helical" evidence="2">
    <location>
        <begin position="104"/>
        <end position="128"/>
    </location>
</feature>
<dbReference type="EMBL" id="CP110820">
    <property type="protein sequence ID" value="WPX96980.1"/>
    <property type="molecule type" value="Genomic_DNA"/>
</dbReference>
<keyword evidence="2" id="KW-0812">Transmembrane</keyword>
<name>A0ABZ0USE1_9RICK</name>
<sequence length="196" mass="22286">MSKSLGMSADQVSAQNLKFSVLAMIGIFVFMFLFKKYHPLQIINRCIMIFCVFLPFLPLCIENIGTSSVVLSFIQFMTYFLAFSVFAVEMACFQHLPITKRFTVLATTFGCASAVGYTVVSFSLIPLTNYLGSYALWVIYILLVVALNWAVNYVKKLEIKKGRYYSYPNERSMLDSRSMEEVGNNESAEEKELRSV</sequence>
<feature type="transmembrane region" description="Helical" evidence="2">
    <location>
        <begin position="17"/>
        <end position="34"/>
    </location>
</feature>
<evidence type="ECO:0000256" key="1">
    <source>
        <dbReference type="SAM" id="MobiDB-lite"/>
    </source>
</evidence>
<organism evidence="3 4">
    <name type="scientific">Candidatus Bandiella euplotis</name>
    <dbReference type="NCBI Taxonomy" id="1664265"/>
    <lineage>
        <taxon>Bacteria</taxon>
        <taxon>Pseudomonadati</taxon>
        <taxon>Pseudomonadota</taxon>
        <taxon>Alphaproteobacteria</taxon>
        <taxon>Rickettsiales</taxon>
        <taxon>Candidatus Midichloriaceae</taxon>
        <taxon>Candidatus Bandiella</taxon>
    </lineage>
</organism>
<keyword evidence="2" id="KW-1133">Transmembrane helix</keyword>
<feature type="transmembrane region" description="Helical" evidence="2">
    <location>
        <begin position="46"/>
        <end position="64"/>
    </location>
</feature>
<protein>
    <submittedName>
        <fullName evidence="3">MFS transporter domain protein</fullName>
    </submittedName>
</protein>
<evidence type="ECO:0000313" key="4">
    <source>
        <dbReference type="Proteomes" id="UP001327219"/>
    </source>
</evidence>
<proteinExistence type="predicted"/>
<dbReference type="RefSeq" id="WP_323732644.1">
    <property type="nucleotide sequence ID" value="NZ_CP110820.1"/>
</dbReference>
<dbReference type="Proteomes" id="UP001327219">
    <property type="component" value="Chromosome"/>
</dbReference>
<dbReference type="SUPFAM" id="SSF103473">
    <property type="entry name" value="MFS general substrate transporter"/>
    <property type="match status" value="1"/>
</dbReference>
<gene>
    <name evidence="3" type="ORF">Bandiella_01119</name>
</gene>
<feature type="transmembrane region" description="Helical" evidence="2">
    <location>
        <begin position="134"/>
        <end position="154"/>
    </location>
</feature>
<dbReference type="InterPro" id="IPR036259">
    <property type="entry name" value="MFS_trans_sf"/>
</dbReference>
<keyword evidence="2" id="KW-0472">Membrane</keyword>
<evidence type="ECO:0000256" key="2">
    <source>
        <dbReference type="SAM" id="Phobius"/>
    </source>
</evidence>
<feature type="region of interest" description="Disordered" evidence="1">
    <location>
        <begin position="176"/>
        <end position="196"/>
    </location>
</feature>
<accession>A0ABZ0USE1</accession>
<feature type="transmembrane region" description="Helical" evidence="2">
    <location>
        <begin position="70"/>
        <end position="92"/>
    </location>
</feature>
<reference evidence="3 4" key="1">
    <citation type="submission" date="2022-11" db="EMBL/GenBank/DDBJ databases">
        <title>Host association and intracellularity evolved multiple times independently in the Rickettsiales.</title>
        <authorList>
            <person name="Castelli M."/>
            <person name="Nardi T."/>
            <person name="Gammuto L."/>
            <person name="Bellinzona G."/>
            <person name="Sabaneyeva E."/>
            <person name="Potekhin A."/>
            <person name="Serra V."/>
            <person name="Petroni G."/>
            <person name="Sassera D."/>
        </authorList>
    </citation>
    <scope>NUCLEOTIDE SEQUENCE [LARGE SCALE GENOMIC DNA]</scope>
    <source>
        <strain evidence="3 4">NDG2</strain>
    </source>
</reference>